<dbReference type="SUPFAM" id="SSF46785">
    <property type="entry name" value="Winged helix' DNA-binding domain"/>
    <property type="match status" value="1"/>
</dbReference>
<proteinExistence type="predicted"/>
<dbReference type="Proteomes" id="UP000070366">
    <property type="component" value="Unassembled WGS sequence"/>
</dbReference>
<sequence length="139" mass="15562">MQLTRTTDYAIRIIMYLSKTRRVTSAGEIAGQIGIAKKSLLATANKLRSARLIAGHMGVSGGYSLMRRPEDISLLDIMEVTEGSIKINHCLEHGKINSCFLSEYCPVHEFYCDLQKKLEESFASVTIRQLLDRAAKKPE</sequence>
<protein>
    <submittedName>
        <fullName evidence="1">Transcriptional regulator, Rrf2 family</fullName>
    </submittedName>
</protein>
<dbReference type="KEGG" id="cmiu:B1H56_10790"/>
<evidence type="ECO:0000313" key="2">
    <source>
        <dbReference type="Proteomes" id="UP000070366"/>
    </source>
</evidence>
<dbReference type="InterPro" id="IPR000944">
    <property type="entry name" value="Tscrpt_reg_Rrf2"/>
</dbReference>
<accession>A0A136Q3X9</accession>
<dbReference type="GO" id="GO:0003700">
    <property type="term" value="F:DNA-binding transcription factor activity"/>
    <property type="evidence" value="ECO:0007669"/>
    <property type="project" value="TreeGrafter"/>
</dbReference>
<dbReference type="NCBIfam" id="TIGR00738">
    <property type="entry name" value="rrf2_super"/>
    <property type="match status" value="1"/>
</dbReference>
<dbReference type="EMBL" id="LSZW01000061">
    <property type="protein sequence ID" value="KXK65371.1"/>
    <property type="molecule type" value="Genomic_DNA"/>
</dbReference>
<organism evidence="1 2">
    <name type="scientific">Christensenella minuta</name>
    <dbReference type="NCBI Taxonomy" id="626937"/>
    <lineage>
        <taxon>Bacteria</taxon>
        <taxon>Bacillati</taxon>
        <taxon>Bacillota</taxon>
        <taxon>Clostridia</taxon>
        <taxon>Christensenellales</taxon>
        <taxon>Christensenellaceae</taxon>
        <taxon>Christensenella</taxon>
    </lineage>
</organism>
<gene>
    <name evidence="1" type="ORF">HMPREF3293_01583</name>
</gene>
<dbReference type="PANTHER" id="PTHR33221:SF2">
    <property type="entry name" value="TRANSCRIPTIONAL REGULATOR"/>
    <property type="match status" value="1"/>
</dbReference>
<comment type="caution">
    <text evidence="1">The sequence shown here is derived from an EMBL/GenBank/DDBJ whole genome shotgun (WGS) entry which is preliminary data.</text>
</comment>
<name>A0A136Q3X9_9FIRM</name>
<dbReference type="InterPro" id="IPR036388">
    <property type="entry name" value="WH-like_DNA-bd_sf"/>
</dbReference>
<dbReference type="PROSITE" id="PS51197">
    <property type="entry name" value="HTH_RRF2_2"/>
    <property type="match status" value="1"/>
</dbReference>
<dbReference type="STRING" id="626937.HMPREF3293_01583"/>
<dbReference type="OrthoDB" id="9808360at2"/>
<reference evidence="1 2" key="1">
    <citation type="submission" date="2016-02" db="EMBL/GenBank/DDBJ databases">
        <authorList>
            <person name="Wen L."/>
            <person name="He K."/>
            <person name="Yang H."/>
        </authorList>
    </citation>
    <scope>NUCLEOTIDE SEQUENCE [LARGE SCALE GENOMIC DNA]</scope>
    <source>
        <strain evidence="1 2">DSM 22607</strain>
    </source>
</reference>
<evidence type="ECO:0000313" key="1">
    <source>
        <dbReference type="EMBL" id="KXK65371.1"/>
    </source>
</evidence>
<dbReference type="Pfam" id="PF02082">
    <property type="entry name" value="Rrf2"/>
    <property type="match status" value="1"/>
</dbReference>
<dbReference type="PANTHER" id="PTHR33221">
    <property type="entry name" value="WINGED HELIX-TURN-HELIX TRANSCRIPTIONAL REGULATOR, RRF2 FAMILY"/>
    <property type="match status" value="1"/>
</dbReference>
<dbReference type="AlphaFoldDB" id="A0A136Q3X9"/>
<dbReference type="InterPro" id="IPR036390">
    <property type="entry name" value="WH_DNA-bd_sf"/>
</dbReference>
<dbReference type="Gene3D" id="1.10.10.10">
    <property type="entry name" value="Winged helix-like DNA-binding domain superfamily/Winged helix DNA-binding domain"/>
    <property type="match status" value="1"/>
</dbReference>
<dbReference type="GO" id="GO:0005829">
    <property type="term" value="C:cytosol"/>
    <property type="evidence" value="ECO:0007669"/>
    <property type="project" value="TreeGrafter"/>
</dbReference>
<keyword evidence="2" id="KW-1185">Reference proteome</keyword>
<dbReference type="RefSeq" id="WP_066519599.1">
    <property type="nucleotide sequence ID" value="NZ_CABMOF010000002.1"/>
</dbReference>